<organism evidence="5 6">
    <name type="scientific">Brevundimonas nasdae</name>
    <dbReference type="NCBI Taxonomy" id="172043"/>
    <lineage>
        <taxon>Bacteria</taxon>
        <taxon>Pseudomonadati</taxon>
        <taxon>Pseudomonadota</taxon>
        <taxon>Alphaproteobacteria</taxon>
        <taxon>Caulobacterales</taxon>
        <taxon>Caulobacteraceae</taxon>
        <taxon>Brevundimonas</taxon>
    </lineage>
</organism>
<keyword evidence="6" id="KW-1185">Reference proteome</keyword>
<dbReference type="EMBL" id="CP080034">
    <property type="protein sequence ID" value="QYC11715.1"/>
    <property type="molecule type" value="Genomic_DNA"/>
</dbReference>
<proteinExistence type="predicted"/>
<dbReference type="InterPro" id="IPR050641">
    <property type="entry name" value="RIFMO-like"/>
</dbReference>
<keyword evidence="3" id="KW-0274">FAD</keyword>
<dbReference type="RefSeq" id="WP_219354245.1">
    <property type="nucleotide sequence ID" value="NZ_CP080034.1"/>
</dbReference>
<keyword evidence="5" id="KW-0560">Oxidoreductase</keyword>
<evidence type="ECO:0000256" key="3">
    <source>
        <dbReference type="ARBA" id="ARBA00022827"/>
    </source>
</evidence>
<gene>
    <name evidence="5" type="ORF">KWG56_07090</name>
</gene>
<keyword evidence="2" id="KW-0285">Flavoprotein</keyword>
<dbReference type="InterPro" id="IPR002938">
    <property type="entry name" value="FAD-bd"/>
</dbReference>
<dbReference type="Proteomes" id="UP000824334">
    <property type="component" value="Chromosome"/>
</dbReference>
<dbReference type="PANTHER" id="PTHR43004">
    <property type="entry name" value="TRK SYSTEM POTASSIUM UPTAKE PROTEIN"/>
    <property type="match status" value="1"/>
</dbReference>
<feature type="domain" description="FAD-binding" evidence="4">
    <location>
        <begin position="3"/>
        <end position="203"/>
    </location>
</feature>
<dbReference type="PANTHER" id="PTHR43004:SF19">
    <property type="entry name" value="BINDING MONOOXYGENASE, PUTATIVE (JCVI)-RELATED"/>
    <property type="match status" value="1"/>
</dbReference>
<evidence type="ECO:0000256" key="1">
    <source>
        <dbReference type="ARBA" id="ARBA00001974"/>
    </source>
</evidence>
<dbReference type="GO" id="GO:0004497">
    <property type="term" value="F:monooxygenase activity"/>
    <property type="evidence" value="ECO:0007669"/>
    <property type="project" value="UniProtKB-KW"/>
</dbReference>
<protein>
    <submittedName>
        <fullName evidence="5">FAD-dependent monooxygenase</fullName>
    </submittedName>
</protein>
<accession>A0ABX8TP25</accession>
<evidence type="ECO:0000313" key="6">
    <source>
        <dbReference type="Proteomes" id="UP000824334"/>
    </source>
</evidence>
<comment type="cofactor">
    <cofactor evidence="1">
        <name>FAD</name>
        <dbReference type="ChEBI" id="CHEBI:57692"/>
    </cofactor>
</comment>
<evidence type="ECO:0000256" key="2">
    <source>
        <dbReference type="ARBA" id="ARBA00022630"/>
    </source>
</evidence>
<feature type="domain" description="FAD-binding" evidence="4">
    <location>
        <begin position="232"/>
        <end position="315"/>
    </location>
</feature>
<name>A0ABX8TP25_9CAUL</name>
<dbReference type="GeneID" id="94375023"/>
<evidence type="ECO:0000313" key="5">
    <source>
        <dbReference type="EMBL" id="QYC11715.1"/>
    </source>
</evidence>
<evidence type="ECO:0000259" key="4">
    <source>
        <dbReference type="Pfam" id="PF01494"/>
    </source>
</evidence>
<keyword evidence="5" id="KW-0503">Monooxygenase</keyword>
<sequence length="366" mass="39146">MPPVLIIGAGPVGLAAALFLTRRGVSVRILDADAAPHATSRALAVSPRTLELLTDSGVAAAIVAEGNRVDGIRLFYDGQPLATVTPDWSRMGSPYPMTILPQARSEAHLIAALSVLGVTVERGRALTGVRQTDDAVTAVFADGEALTTPLLFAADGAHSVARHALNISFPGDSASQAWHLMDAEIEGPPTDQVWVNFGVGRAFICLPYAGKTVRLFTFGQPLIDSIPRDWRLGEIRWRSDFTVSHRIADRLSVGRIALGGDAAHIHSPIGGRGMNLGIEDAWVFSACAADFLNGETSCIDDYDRLRRPADAAVVKTIRAITRFVTDDGFIANTAKRTLPPIATRFPGLINRALRVGMGLDHPIPLR</sequence>
<dbReference type="Pfam" id="PF01494">
    <property type="entry name" value="FAD_binding_3"/>
    <property type="match status" value="2"/>
</dbReference>
<reference evidence="5 6" key="1">
    <citation type="submission" date="2021-07" db="EMBL/GenBank/DDBJ databases">
        <title>Isolation and characterization of bacteria from a gold mining with a capacity of golden bioaccumulation.</title>
        <authorList>
            <person name="Yang X.J."/>
        </authorList>
    </citation>
    <scope>NUCLEOTIDE SEQUENCE [LARGE SCALE GENOMIC DNA]</scope>
    <source>
        <strain evidence="5 6">Au29</strain>
    </source>
</reference>